<dbReference type="AlphaFoldDB" id="A0A6J4R8G1"/>
<dbReference type="GO" id="GO:0043190">
    <property type="term" value="C:ATP-binding cassette (ABC) transporter complex"/>
    <property type="evidence" value="ECO:0007669"/>
    <property type="project" value="InterPro"/>
</dbReference>
<feature type="domain" description="ABC-type glycine betaine transport system substrate-binding" evidence="1">
    <location>
        <begin position="18"/>
        <end position="262"/>
    </location>
</feature>
<reference evidence="2" key="1">
    <citation type="submission" date="2020-02" db="EMBL/GenBank/DDBJ databases">
        <authorList>
            <person name="Meier V. D."/>
        </authorList>
    </citation>
    <scope>NUCLEOTIDE SEQUENCE</scope>
    <source>
        <strain evidence="2">AVDCRST_MAG02</strain>
    </source>
</reference>
<dbReference type="Gene3D" id="3.40.190.100">
    <property type="entry name" value="Glycine betaine-binding periplasmic protein, domain 2"/>
    <property type="match status" value="1"/>
</dbReference>
<name>A0A6J4R8G1_9ACTN</name>
<protein>
    <submittedName>
        <fullName evidence="2">Glycine betaine ABC transport system, glycine betaine-binding protein OpuAC</fullName>
    </submittedName>
</protein>
<dbReference type="Pfam" id="PF04069">
    <property type="entry name" value="OpuAC"/>
    <property type="match status" value="1"/>
</dbReference>
<evidence type="ECO:0000259" key="1">
    <source>
        <dbReference type="Pfam" id="PF04069"/>
    </source>
</evidence>
<organism evidence="2">
    <name type="scientific">uncultured Rubrobacteraceae bacterium</name>
    <dbReference type="NCBI Taxonomy" id="349277"/>
    <lineage>
        <taxon>Bacteria</taxon>
        <taxon>Bacillati</taxon>
        <taxon>Actinomycetota</taxon>
        <taxon>Rubrobacteria</taxon>
        <taxon>Rubrobacterales</taxon>
        <taxon>Rubrobacteraceae</taxon>
        <taxon>environmental samples</taxon>
    </lineage>
</organism>
<gene>
    <name evidence="2" type="ORF">AVDCRST_MAG02-3244</name>
</gene>
<dbReference type="InterPro" id="IPR007210">
    <property type="entry name" value="ABC_Gly_betaine_transp_sub-bd"/>
</dbReference>
<proteinExistence type="predicted"/>
<evidence type="ECO:0000313" key="2">
    <source>
        <dbReference type="EMBL" id="CAA9467158.1"/>
    </source>
</evidence>
<dbReference type="EMBL" id="CADCVH010000098">
    <property type="protein sequence ID" value="CAA9467158.1"/>
    <property type="molecule type" value="Genomic_DNA"/>
</dbReference>
<accession>A0A6J4R8G1</accession>
<dbReference type="SUPFAM" id="SSF53850">
    <property type="entry name" value="Periplasmic binding protein-like II"/>
    <property type="match status" value="1"/>
</dbReference>
<sequence>MGVLAPAGCGLPGQDEVLRLGNIGWDENVAVSNLTKVLLEDELDHEVVEIRTSEDLDSTYRDVASGELDAFQDVWLPNQDALLDRAAEDVEHLDPWFLGETKQGMAVPAYMDVRSIDQLDGTEARFILGIEGSSVMMREVGGEVIAAYGLEQRLVEGPTAGMLAEVERLYTFREDFVFLAWSPHWMNLRYEIRYLEDPKGAMDKTNNPAECSTIVSEDLREEDPVAYALMDAVALTEDQINGLEQAINEDGDPLAGARRWASKNRKVVRPWIEAARNAR</sequence>
<dbReference type="Gene3D" id="3.40.190.10">
    <property type="entry name" value="Periplasmic binding protein-like II"/>
    <property type="match status" value="1"/>
</dbReference>
<dbReference type="GO" id="GO:0022857">
    <property type="term" value="F:transmembrane transporter activity"/>
    <property type="evidence" value="ECO:0007669"/>
    <property type="project" value="InterPro"/>
</dbReference>